<evidence type="ECO:0000313" key="11">
    <source>
        <dbReference type="EMBL" id="CAE0047959.1"/>
    </source>
</evidence>
<feature type="compositionally biased region" description="Basic and acidic residues" evidence="9">
    <location>
        <begin position="261"/>
        <end position="280"/>
    </location>
</feature>
<keyword evidence="5 10" id="KW-1133">Transmembrane helix</keyword>
<reference evidence="11" key="1">
    <citation type="submission" date="2021-01" db="EMBL/GenBank/DDBJ databases">
        <authorList>
            <person name="Corre E."/>
            <person name="Pelletier E."/>
            <person name="Niang G."/>
            <person name="Scheremetjew M."/>
            <person name="Finn R."/>
            <person name="Kale V."/>
            <person name="Holt S."/>
            <person name="Cochrane G."/>
            <person name="Meng A."/>
            <person name="Brown T."/>
            <person name="Cohen L."/>
        </authorList>
    </citation>
    <scope>NUCLEOTIDE SEQUENCE</scope>
    <source>
        <strain evidence="11">CCMP 769</strain>
    </source>
</reference>
<feature type="compositionally biased region" description="Polar residues" evidence="9">
    <location>
        <begin position="465"/>
        <end position="477"/>
    </location>
</feature>
<evidence type="ECO:0000256" key="10">
    <source>
        <dbReference type="SAM" id="Phobius"/>
    </source>
</evidence>
<feature type="compositionally biased region" description="Basic and acidic residues" evidence="9">
    <location>
        <begin position="200"/>
        <end position="216"/>
    </location>
</feature>
<keyword evidence="4 10" id="KW-0812">Transmembrane</keyword>
<dbReference type="GO" id="GO:0000139">
    <property type="term" value="C:Golgi membrane"/>
    <property type="evidence" value="ECO:0007669"/>
    <property type="project" value="UniProtKB-SubCell"/>
</dbReference>
<feature type="compositionally biased region" description="Basic and acidic residues" evidence="9">
    <location>
        <begin position="172"/>
        <end position="188"/>
    </location>
</feature>
<organism evidence="11">
    <name type="scientific">Rhodosorus marinus</name>
    <dbReference type="NCBI Taxonomy" id="101924"/>
    <lineage>
        <taxon>Eukaryota</taxon>
        <taxon>Rhodophyta</taxon>
        <taxon>Stylonematophyceae</taxon>
        <taxon>Stylonematales</taxon>
        <taxon>Stylonemataceae</taxon>
        <taxon>Rhodosorus</taxon>
    </lineage>
</organism>
<feature type="compositionally biased region" description="Polar residues" evidence="9">
    <location>
        <begin position="118"/>
        <end position="129"/>
    </location>
</feature>
<feature type="compositionally biased region" description="Basic and acidic residues" evidence="9">
    <location>
        <begin position="417"/>
        <end position="426"/>
    </location>
</feature>
<evidence type="ECO:0000256" key="7">
    <source>
        <dbReference type="ARBA" id="ARBA00023136"/>
    </source>
</evidence>
<dbReference type="Pfam" id="PF03567">
    <property type="entry name" value="Sulfotransfer_2"/>
    <property type="match status" value="1"/>
</dbReference>
<name>A0A7S3EFL7_9RHOD</name>
<sequence length="803" mass="88209">MSGPPSSVRFREPLEYPGGRGAREFGGEEYRDIGVKARGFVSQTGKPAAYPRQGSGWGGGRRNGTEGRLPMPAGVSDKKKKGDAKKTRKVFLMMVTALGLLISVYLFSSCSPCHRSPSGASDSSKQQQGFDFRRQEEISDPAFKSRTPLPPAHRSPPRKHELDSLHGGTLEGEAKNDLQQDPEARDTIDTESTVDGMGLHLKEESRLDLTDDHLQSEKIPINGSGAVNENSASDDNQATKIGQTESESKDLEIPTDNTSESEDRNLVDKKPGSDADHKGGTDAGEQIADPLNEDKGGLSGETQASGSVESEPQFLEKRERSTVELDAGTDVIPGEEGNQASTGGQSEEKTADKGMLVTGATIAEADSASTSEQGTAELETTERREEEEKLGTEVQNAEPDLEPERQPDSEGDGTQIADEKDPKLGTDELEAGAADLSNAAAVEATEGERKDVEEVAETDQDVTSDHQPASEQGTSEELGSEEGVDVTVGGEEPDVNRGLGTDESTDPDGKQGTAEIEASVDEAVQPETHAGEPSMEEPDGIKWDLVIKEDGLYPEQVPTGAQILQQPYAKRIVVSEKANLIYCPVPAAASTNWKYLIRKFEGFDDYRDLTVLHDRTKSGLRFLDEFGAEEIDSMFRDRKFVTFTFVRHPMHRLLSTYINKFIKKDLTSDDYKVFIRQLYGWSETSRKDPSKLARPAFEDFVRMALEQKDVIENDHWASQQVLCGLGSFPYDFVGKLENREEDSRKLLDIIGRPDDRFPDQEELKFPINGVDKLLPNFFTTELRNATATELAQDFELLKYNTDL</sequence>
<evidence type="ECO:0000256" key="4">
    <source>
        <dbReference type="ARBA" id="ARBA00022692"/>
    </source>
</evidence>
<evidence type="ECO:0000256" key="6">
    <source>
        <dbReference type="ARBA" id="ARBA00023034"/>
    </source>
</evidence>
<feature type="compositionally biased region" description="Polar residues" evidence="9">
    <location>
        <begin position="300"/>
        <end position="310"/>
    </location>
</feature>
<comment type="subcellular location">
    <subcellularLocation>
        <location evidence="1">Golgi apparatus membrane</location>
        <topology evidence="1">Single-pass type II membrane protein</topology>
    </subcellularLocation>
</comment>
<evidence type="ECO:0000256" key="3">
    <source>
        <dbReference type="ARBA" id="ARBA00022679"/>
    </source>
</evidence>
<feature type="region of interest" description="Disordered" evidence="9">
    <location>
        <begin position="44"/>
        <end position="87"/>
    </location>
</feature>
<keyword evidence="6" id="KW-0333">Golgi apparatus</keyword>
<feature type="region of interest" description="Disordered" evidence="9">
    <location>
        <begin position="115"/>
        <end position="513"/>
    </location>
</feature>
<dbReference type="GO" id="GO:0016051">
    <property type="term" value="P:carbohydrate biosynthetic process"/>
    <property type="evidence" value="ECO:0007669"/>
    <property type="project" value="InterPro"/>
</dbReference>
<feature type="compositionally biased region" description="Basic residues" evidence="9">
    <location>
        <begin position="78"/>
        <end position="87"/>
    </location>
</feature>
<protein>
    <recommendedName>
        <fullName evidence="12">Carbohydrate sulfotransferase</fullName>
    </recommendedName>
</protein>
<comment type="similarity">
    <text evidence="2">Belongs to the sulfotransferase 2 family.</text>
</comment>
<evidence type="ECO:0000256" key="9">
    <source>
        <dbReference type="SAM" id="MobiDB-lite"/>
    </source>
</evidence>
<evidence type="ECO:0000256" key="8">
    <source>
        <dbReference type="ARBA" id="ARBA00023180"/>
    </source>
</evidence>
<feature type="compositionally biased region" description="Polar residues" evidence="9">
    <location>
        <begin position="225"/>
        <end position="245"/>
    </location>
</feature>
<evidence type="ECO:0008006" key="12">
    <source>
        <dbReference type="Google" id="ProtNLM"/>
    </source>
</evidence>
<keyword evidence="7 10" id="KW-0472">Membrane</keyword>
<keyword evidence="3" id="KW-0808">Transferase</keyword>
<dbReference type="GO" id="GO:0008146">
    <property type="term" value="F:sulfotransferase activity"/>
    <property type="evidence" value="ECO:0007669"/>
    <property type="project" value="InterPro"/>
</dbReference>
<evidence type="ECO:0000256" key="2">
    <source>
        <dbReference type="ARBA" id="ARBA00006339"/>
    </source>
</evidence>
<feature type="transmembrane region" description="Helical" evidence="10">
    <location>
        <begin position="90"/>
        <end position="108"/>
    </location>
</feature>
<dbReference type="Gene3D" id="3.40.50.300">
    <property type="entry name" value="P-loop containing nucleotide triphosphate hydrolases"/>
    <property type="match status" value="1"/>
</dbReference>
<dbReference type="PANTHER" id="PTHR12137">
    <property type="entry name" value="CARBOHYDRATE SULFOTRANSFERASE"/>
    <property type="match status" value="1"/>
</dbReference>
<accession>A0A7S3EFL7</accession>
<feature type="compositionally biased region" description="Basic and acidic residues" evidence="9">
    <location>
        <begin position="380"/>
        <end position="391"/>
    </location>
</feature>
<keyword evidence="8" id="KW-0325">Glycoprotein</keyword>
<dbReference type="PANTHER" id="PTHR12137:SF54">
    <property type="entry name" value="CARBOHYDRATE SULFOTRANSFERASE"/>
    <property type="match status" value="1"/>
</dbReference>
<dbReference type="AlphaFoldDB" id="A0A7S3EFL7"/>
<proteinExistence type="inferred from homology"/>
<feature type="compositionally biased region" description="Basic and acidic residues" evidence="9">
    <location>
        <begin position="314"/>
        <end position="323"/>
    </location>
</feature>
<evidence type="ECO:0000256" key="5">
    <source>
        <dbReference type="ARBA" id="ARBA00022989"/>
    </source>
</evidence>
<feature type="region of interest" description="Disordered" evidence="9">
    <location>
        <begin position="1"/>
        <end position="27"/>
    </location>
</feature>
<dbReference type="InterPro" id="IPR005331">
    <property type="entry name" value="Sulfotransferase"/>
</dbReference>
<gene>
    <name evidence="11" type="ORF">RMAR00112_LOCUS15946</name>
</gene>
<dbReference type="InterPro" id="IPR027417">
    <property type="entry name" value="P-loop_NTPase"/>
</dbReference>
<dbReference type="InterPro" id="IPR018011">
    <property type="entry name" value="Carb_sulfotrans_8-10"/>
</dbReference>
<dbReference type="EMBL" id="HBHW01020523">
    <property type="protein sequence ID" value="CAE0047959.1"/>
    <property type="molecule type" value="Transcribed_RNA"/>
</dbReference>
<evidence type="ECO:0000256" key="1">
    <source>
        <dbReference type="ARBA" id="ARBA00004323"/>
    </source>
</evidence>